<dbReference type="Proteomes" id="UP001234202">
    <property type="component" value="Unassembled WGS sequence"/>
</dbReference>
<accession>A0ACC2XTG3</accession>
<comment type="caution">
    <text evidence="1">The sequence shown here is derived from an EMBL/GenBank/DDBJ whole genome shotgun (WGS) entry which is preliminary data.</text>
</comment>
<gene>
    <name evidence="1" type="ORF">QFC24_001706</name>
</gene>
<organism evidence="1 2">
    <name type="scientific">Naganishia onofrii</name>
    <dbReference type="NCBI Taxonomy" id="1851511"/>
    <lineage>
        <taxon>Eukaryota</taxon>
        <taxon>Fungi</taxon>
        <taxon>Dikarya</taxon>
        <taxon>Basidiomycota</taxon>
        <taxon>Agaricomycotina</taxon>
        <taxon>Tremellomycetes</taxon>
        <taxon>Filobasidiales</taxon>
        <taxon>Filobasidiaceae</taxon>
        <taxon>Naganishia</taxon>
    </lineage>
</organism>
<dbReference type="EMBL" id="JASBWV010000004">
    <property type="protein sequence ID" value="KAJ9126676.1"/>
    <property type="molecule type" value="Genomic_DNA"/>
</dbReference>
<name>A0ACC2XTG3_9TREE</name>
<reference evidence="1" key="1">
    <citation type="submission" date="2023-04" db="EMBL/GenBank/DDBJ databases">
        <title>Draft Genome sequencing of Naganishia species isolated from polar environments using Oxford Nanopore Technology.</title>
        <authorList>
            <person name="Leo P."/>
            <person name="Venkateswaran K."/>
        </authorList>
    </citation>
    <scope>NUCLEOTIDE SEQUENCE</scope>
    <source>
        <strain evidence="1">DBVPG 5303</strain>
    </source>
</reference>
<evidence type="ECO:0000313" key="2">
    <source>
        <dbReference type="Proteomes" id="UP001234202"/>
    </source>
</evidence>
<evidence type="ECO:0000313" key="1">
    <source>
        <dbReference type="EMBL" id="KAJ9126676.1"/>
    </source>
</evidence>
<sequence length="230" mass="25477">MTEKAPAWQDLLKRALSEKSDYSVAFALGTIALNGKPSVRYVGLKEVVSLPSSPDDIDHSYTGSKSLRTSSSADPEDLKVSALVFTTDIRSPKCAEIQRNPACSLSTWSPETGIQLRVDGLAYIYKPAWSQAANSPKTWRESDTRSSLHPSMSTAIDDIVTRVDLEVPSRALFDGLHPRTRAWHTRGAPGNAIDTYTQVEKEKWLVELQVRYNIPTSLRAGPMSFNNAYF</sequence>
<protein>
    <submittedName>
        <fullName evidence="1">Uncharacterized protein</fullName>
    </submittedName>
</protein>
<proteinExistence type="predicted"/>
<keyword evidence="2" id="KW-1185">Reference proteome</keyword>